<dbReference type="Pfam" id="PF03480">
    <property type="entry name" value="DctP"/>
    <property type="match status" value="1"/>
</dbReference>
<dbReference type="GO" id="GO:0030288">
    <property type="term" value="C:outer membrane-bounded periplasmic space"/>
    <property type="evidence" value="ECO:0007669"/>
    <property type="project" value="InterPro"/>
</dbReference>
<evidence type="ECO:0000313" key="4">
    <source>
        <dbReference type="EMBL" id="MDW0116208.1"/>
    </source>
</evidence>
<organism evidence="4 5">
    <name type="scientific">Sporosarcina thermotolerans</name>
    <dbReference type="NCBI Taxonomy" id="633404"/>
    <lineage>
        <taxon>Bacteria</taxon>
        <taxon>Bacillati</taxon>
        <taxon>Bacillota</taxon>
        <taxon>Bacilli</taxon>
        <taxon>Bacillales</taxon>
        <taxon>Caryophanaceae</taxon>
        <taxon>Sporosarcina</taxon>
    </lineage>
</organism>
<keyword evidence="3" id="KW-0732">Signal</keyword>
<gene>
    <name evidence="4" type="ORF">QTL97_04630</name>
</gene>
<dbReference type="EMBL" id="JAUBDJ010000002">
    <property type="protein sequence ID" value="MDW0116208.1"/>
    <property type="molecule type" value="Genomic_DNA"/>
</dbReference>
<evidence type="ECO:0000256" key="3">
    <source>
        <dbReference type="ARBA" id="ARBA00022729"/>
    </source>
</evidence>
<comment type="similarity">
    <text evidence="1">Belongs to the bacterial solute-binding protein 7 family.</text>
</comment>
<keyword evidence="2" id="KW-0813">Transport</keyword>
<name>A0AAW9AAQ2_9BACL</name>
<reference evidence="4 5" key="1">
    <citation type="submission" date="2023-06" db="EMBL/GenBank/DDBJ databases">
        <title>Sporosarcina sp. nov., isolated from Korean traditional fermented seafood 'Jeotgal'.</title>
        <authorList>
            <person name="Yang A.I."/>
            <person name="Shin N.-R."/>
        </authorList>
    </citation>
    <scope>NUCLEOTIDE SEQUENCE [LARGE SCALE GENOMIC DNA]</scope>
    <source>
        <strain evidence="4 5">KCTC43456</strain>
    </source>
</reference>
<dbReference type="GO" id="GO:0055085">
    <property type="term" value="P:transmembrane transport"/>
    <property type="evidence" value="ECO:0007669"/>
    <property type="project" value="InterPro"/>
</dbReference>
<dbReference type="InterPro" id="IPR004682">
    <property type="entry name" value="TRAP_DctP"/>
</dbReference>
<dbReference type="RefSeq" id="WP_283732903.1">
    <property type="nucleotide sequence ID" value="NZ_CP125968.1"/>
</dbReference>
<dbReference type="PANTHER" id="PTHR33376:SF7">
    <property type="entry name" value="C4-DICARBOXYLATE-BINDING PROTEIN DCTB"/>
    <property type="match status" value="1"/>
</dbReference>
<protein>
    <submittedName>
        <fullName evidence="4">TRAP transporter substrate-binding protein</fullName>
    </submittedName>
</protein>
<keyword evidence="5" id="KW-1185">Reference proteome</keyword>
<dbReference type="PROSITE" id="PS51257">
    <property type="entry name" value="PROKAR_LIPOPROTEIN"/>
    <property type="match status" value="1"/>
</dbReference>
<dbReference type="InterPro" id="IPR018389">
    <property type="entry name" value="DctP_fam"/>
</dbReference>
<sequence length="341" mass="37493">MLNKKILFLLISILTLGVILAGCGDTKASKSSDGDKVIEFNAGHTLSPGSARDEILHKFKEALEEKSDGKMTINIFPQSQLGGEVQMQEAAQSGNQDIVFTSSSTLANLAPEFGIIDLPFLFDSLDEANQVLRSDAGTQLLELLPEKGLIGLGYSETVDRNVFANKPIHTAKDLAGLKIRIIEAPGYVETYKAVKAQPTPMAYSELYTSLQQGVIDGGDTSADQFVMDKFMEVSDYFSLTQMNYIAIVAIMSKDVWDGLTPEQQTIVQEAFNEASDFAPEEFKRQRAQYLEEMKAKGIEVVEPDLDSLKEATKGVQSKIIGSIPNGQKLFDTFQKEKENLK</sequence>
<dbReference type="NCBIfam" id="NF037995">
    <property type="entry name" value="TRAP_S1"/>
    <property type="match status" value="1"/>
</dbReference>
<evidence type="ECO:0000256" key="2">
    <source>
        <dbReference type="ARBA" id="ARBA00022448"/>
    </source>
</evidence>
<dbReference type="CDD" id="cd13603">
    <property type="entry name" value="PBP2_TRAP_Siap_TeaA_like"/>
    <property type="match status" value="1"/>
</dbReference>
<dbReference type="Proteomes" id="UP001271648">
    <property type="component" value="Unassembled WGS sequence"/>
</dbReference>
<accession>A0AAW9AAQ2</accession>
<evidence type="ECO:0000313" key="5">
    <source>
        <dbReference type="Proteomes" id="UP001271648"/>
    </source>
</evidence>
<dbReference type="AlphaFoldDB" id="A0AAW9AAQ2"/>
<evidence type="ECO:0000256" key="1">
    <source>
        <dbReference type="ARBA" id="ARBA00009023"/>
    </source>
</evidence>
<comment type="caution">
    <text evidence="4">The sequence shown here is derived from an EMBL/GenBank/DDBJ whole genome shotgun (WGS) entry which is preliminary data.</text>
</comment>
<dbReference type="PIRSF" id="PIRSF006470">
    <property type="entry name" value="DctB"/>
    <property type="match status" value="1"/>
</dbReference>
<dbReference type="NCBIfam" id="TIGR00787">
    <property type="entry name" value="dctP"/>
    <property type="match status" value="1"/>
</dbReference>
<dbReference type="InterPro" id="IPR038404">
    <property type="entry name" value="TRAP_DctP_sf"/>
</dbReference>
<dbReference type="PANTHER" id="PTHR33376">
    <property type="match status" value="1"/>
</dbReference>
<proteinExistence type="inferred from homology"/>
<dbReference type="Gene3D" id="3.40.190.170">
    <property type="entry name" value="Bacterial extracellular solute-binding protein, family 7"/>
    <property type="match status" value="1"/>
</dbReference>